<dbReference type="GO" id="GO:0006298">
    <property type="term" value="P:mismatch repair"/>
    <property type="evidence" value="ECO:0007669"/>
    <property type="project" value="TreeGrafter"/>
</dbReference>
<feature type="domain" description="Rad4 beta-hairpin" evidence="1">
    <location>
        <begin position="37"/>
        <end position="108"/>
    </location>
</feature>
<protein>
    <submittedName>
        <fullName evidence="2">Rad4-domain-containing protein</fullName>
    </submittedName>
</protein>
<dbReference type="AlphaFoldDB" id="A0A5C3MIW3"/>
<reference evidence="2 3" key="1">
    <citation type="journal article" date="2019" name="Nat. Ecol. Evol.">
        <title>Megaphylogeny resolves global patterns of mushroom evolution.</title>
        <authorList>
            <person name="Varga T."/>
            <person name="Krizsan K."/>
            <person name="Foldi C."/>
            <person name="Dima B."/>
            <person name="Sanchez-Garcia M."/>
            <person name="Sanchez-Ramirez S."/>
            <person name="Szollosi G.J."/>
            <person name="Szarkandi J.G."/>
            <person name="Papp V."/>
            <person name="Albert L."/>
            <person name="Andreopoulos W."/>
            <person name="Angelini C."/>
            <person name="Antonin V."/>
            <person name="Barry K.W."/>
            <person name="Bougher N.L."/>
            <person name="Buchanan P."/>
            <person name="Buyck B."/>
            <person name="Bense V."/>
            <person name="Catcheside P."/>
            <person name="Chovatia M."/>
            <person name="Cooper J."/>
            <person name="Damon W."/>
            <person name="Desjardin D."/>
            <person name="Finy P."/>
            <person name="Geml J."/>
            <person name="Haridas S."/>
            <person name="Hughes K."/>
            <person name="Justo A."/>
            <person name="Karasinski D."/>
            <person name="Kautmanova I."/>
            <person name="Kiss B."/>
            <person name="Kocsube S."/>
            <person name="Kotiranta H."/>
            <person name="LaButti K.M."/>
            <person name="Lechner B.E."/>
            <person name="Liimatainen K."/>
            <person name="Lipzen A."/>
            <person name="Lukacs Z."/>
            <person name="Mihaltcheva S."/>
            <person name="Morgado L.N."/>
            <person name="Niskanen T."/>
            <person name="Noordeloos M.E."/>
            <person name="Ohm R.A."/>
            <person name="Ortiz-Santana B."/>
            <person name="Ovrebo C."/>
            <person name="Racz N."/>
            <person name="Riley R."/>
            <person name="Savchenko A."/>
            <person name="Shiryaev A."/>
            <person name="Soop K."/>
            <person name="Spirin V."/>
            <person name="Szebenyi C."/>
            <person name="Tomsovsky M."/>
            <person name="Tulloss R.E."/>
            <person name="Uehling J."/>
            <person name="Grigoriev I.V."/>
            <person name="Vagvolgyi C."/>
            <person name="Papp T."/>
            <person name="Martin F.M."/>
            <person name="Miettinen O."/>
            <person name="Hibbett D.S."/>
            <person name="Nagy L.G."/>
        </authorList>
    </citation>
    <scope>NUCLEOTIDE SEQUENCE [LARGE SCALE GENOMIC DNA]</scope>
    <source>
        <strain evidence="2 3">OMC1185</strain>
    </source>
</reference>
<dbReference type="GO" id="GO:0005737">
    <property type="term" value="C:cytoplasm"/>
    <property type="evidence" value="ECO:0007669"/>
    <property type="project" value="TreeGrafter"/>
</dbReference>
<name>A0A5C3MIW3_9AGAM</name>
<evidence type="ECO:0000313" key="2">
    <source>
        <dbReference type="EMBL" id="TFK45339.1"/>
    </source>
</evidence>
<dbReference type="Gene3D" id="3.30.70.2460">
    <property type="entry name" value="Rad4, beta-hairpin domain BHD3"/>
    <property type="match status" value="1"/>
</dbReference>
<dbReference type="PANTHER" id="PTHR12135">
    <property type="entry name" value="DNA REPAIR PROTEIN XP-C / RAD4"/>
    <property type="match status" value="1"/>
</dbReference>
<dbReference type="InterPro" id="IPR004583">
    <property type="entry name" value="DNA_repair_Rad4"/>
</dbReference>
<dbReference type="Pfam" id="PF10405">
    <property type="entry name" value="BHD_3"/>
    <property type="match status" value="1"/>
</dbReference>
<dbReference type="GO" id="GO:0000111">
    <property type="term" value="C:nucleotide-excision repair factor 2 complex"/>
    <property type="evidence" value="ECO:0007669"/>
    <property type="project" value="TreeGrafter"/>
</dbReference>
<dbReference type="GO" id="GO:0003697">
    <property type="term" value="F:single-stranded DNA binding"/>
    <property type="evidence" value="ECO:0007669"/>
    <property type="project" value="TreeGrafter"/>
</dbReference>
<dbReference type="InterPro" id="IPR042488">
    <property type="entry name" value="Rad4_BHD3_sf"/>
</dbReference>
<accession>A0A5C3MIW3</accession>
<organism evidence="2 3">
    <name type="scientific">Heliocybe sulcata</name>
    <dbReference type="NCBI Taxonomy" id="5364"/>
    <lineage>
        <taxon>Eukaryota</taxon>
        <taxon>Fungi</taxon>
        <taxon>Dikarya</taxon>
        <taxon>Basidiomycota</taxon>
        <taxon>Agaricomycotina</taxon>
        <taxon>Agaricomycetes</taxon>
        <taxon>Gloeophyllales</taxon>
        <taxon>Gloeophyllaceae</taxon>
        <taxon>Heliocybe</taxon>
    </lineage>
</organism>
<dbReference type="OrthoDB" id="300780at2759"/>
<sequence length="118" mass="13211">MGIVWQRTQEEQGLMQGLFAELQTEVYRPLPVVNGKAPKNDFTYIDLYVPNLLPIGAGHVPFKGTTNIARTFGFKYVSGFEFWKRRATPIITGVVVPAEKKPALLEVPLDKDGHYSCS</sequence>
<dbReference type="GO" id="GO:0006289">
    <property type="term" value="P:nucleotide-excision repair"/>
    <property type="evidence" value="ECO:0007669"/>
    <property type="project" value="InterPro"/>
</dbReference>
<evidence type="ECO:0000313" key="3">
    <source>
        <dbReference type="Proteomes" id="UP000305948"/>
    </source>
</evidence>
<dbReference type="GO" id="GO:0003684">
    <property type="term" value="F:damaged DNA binding"/>
    <property type="evidence" value="ECO:0007669"/>
    <property type="project" value="InterPro"/>
</dbReference>
<dbReference type="PANTHER" id="PTHR12135:SF0">
    <property type="entry name" value="DNA REPAIR PROTEIN COMPLEMENTING XP-C CELLS"/>
    <property type="match status" value="1"/>
</dbReference>
<dbReference type="InterPro" id="IPR018328">
    <property type="entry name" value="Rad4_beta-hairpin_dom3"/>
</dbReference>
<dbReference type="EMBL" id="ML213546">
    <property type="protein sequence ID" value="TFK45339.1"/>
    <property type="molecule type" value="Genomic_DNA"/>
</dbReference>
<evidence type="ECO:0000259" key="1">
    <source>
        <dbReference type="SMART" id="SM01032"/>
    </source>
</evidence>
<dbReference type="STRING" id="5364.A0A5C3MIW3"/>
<proteinExistence type="predicted"/>
<gene>
    <name evidence="2" type="ORF">OE88DRAFT_1640026</name>
</gene>
<dbReference type="SMART" id="SM01032">
    <property type="entry name" value="BHD_3"/>
    <property type="match status" value="1"/>
</dbReference>
<keyword evidence="3" id="KW-1185">Reference proteome</keyword>
<dbReference type="GO" id="GO:0071942">
    <property type="term" value="C:XPC complex"/>
    <property type="evidence" value="ECO:0007669"/>
    <property type="project" value="TreeGrafter"/>
</dbReference>
<dbReference type="Proteomes" id="UP000305948">
    <property type="component" value="Unassembled WGS sequence"/>
</dbReference>